<protein>
    <submittedName>
        <fullName evidence="2">Uncharacterized protein</fullName>
    </submittedName>
</protein>
<name>A0AAV4S419_9ARAC</name>
<proteinExistence type="predicted"/>
<accession>A0AAV4S419</accession>
<keyword evidence="3" id="KW-1185">Reference proteome</keyword>
<dbReference type="EMBL" id="BPLQ01007213">
    <property type="protein sequence ID" value="GIY28744.1"/>
    <property type="molecule type" value="Genomic_DNA"/>
</dbReference>
<gene>
    <name evidence="2" type="ORF">CDAR_375731</name>
</gene>
<sequence length="127" mass="14126">MTCPATNSRHITPTQPPITRPRIFGMRRANTRGGMGKAQTYFTRPPFPSKTPFRIHPFYGEGGGVNVIYRPIPVSEADLCYVALNHCRRLLAWQRGGAEKTISCLSGVLINSEESSWIHGQCRLAVV</sequence>
<organism evidence="2 3">
    <name type="scientific">Caerostris darwini</name>
    <dbReference type="NCBI Taxonomy" id="1538125"/>
    <lineage>
        <taxon>Eukaryota</taxon>
        <taxon>Metazoa</taxon>
        <taxon>Ecdysozoa</taxon>
        <taxon>Arthropoda</taxon>
        <taxon>Chelicerata</taxon>
        <taxon>Arachnida</taxon>
        <taxon>Araneae</taxon>
        <taxon>Araneomorphae</taxon>
        <taxon>Entelegynae</taxon>
        <taxon>Araneoidea</taxon>
        <taxon>Araneidae</taxon>
        <taxon>Caerostris</taxon>
    </lineage>
</organism>
<comment type="caution">
    <text evidence="2">The sequence shown here is derived from an EMBL/GenBank/DDBJ whole genome shotgun (WGS) entry which is preliminary data.</text>
</comment>
<evidence type="ECO:0000256" key="1">
    <source>
        <dbReference type="SAM" id="MobiDB-lite"/>
    </source>
</evidence>
<reference evidence="2 3" key="1">
    <citation type="submission" date="2021-06" db="EMBL/GenBank/DDBJ databases">
        <title>Caerostris darwini draft genome.</title>
        <authorList>
            <person name="Kono N."/>
            <person name="Arakawa K."/>
        </authorList>
    </citation>
    <scope>NUCLEOTIDE SEQUENCE [LARGE SCALE GENOMIC DNA]</scope>
</reference>
<evidence type="ECO:0000313" key="2">
    <source>
        <dbReference type="EMBL" id="GIY28744.1"/>
    </source>
</evidence>
<feature type="region of interest" description="Disordered" evidence="1">
    <location>
        <begin position="1"/>
        <end position="21"/>
    </location>
</feature>
<dbReference type="Proteomes" id="UP001054837">
    <property type="component" value="Unassembled WGS sequence"/>
</dbReference>
<evidence type="ECO:0000313" key="3">
    <source>
        <dbReference type="Proteomes" id="UP001054837"/>
    </source>
</evidence>
<dbReference type="AlphaFoldDB" id="A0AAV4S419"/>